<evidence type="ECO:0000256" key="5">
    <source>
        <dbReference type="SAM" id="MobiDB-lite"/>
    </source>
</evidence>
<dbReference type="InterPro" id="IPR011701">
    <property type="entry name" value="MFS"/>
</dbReference>
<feature type="transmembrane region" description="Helical" evidence="6">
    <location>
        <begin position="335"/>
        <end position="353"/>
    </location>
</feature>
<evidence type="ECO:0000256" key="1">
    <source>
        <dbReference type="ARBA" id="ARBA00004141"/>
    </source>
</evidence>
<reference evidence="8" key="1">
    <citation type="journal article" date="2020" name="Stud. Mycol.">
        <title>101 Dothideomycetes genomes: a test case for predicting lifestyles and emergence of pathogens.</title>
        <authorList>
            <person name="Haridas S."/>
            <person name="Albert R."/>
            <person name="Binder M."/>
            <person name="Bloem J."/>
            <person name="Labutti K."/>
            <person name="Salamov A."/>
            <person name="Andreopoulos B."/>
            <person name="Baker S."/>
            <person name="Barry K."/>
            <person name="Bills G."/>
            <person name="Bluhm B."/>
            <person name="Cannon C."/>
            <person name="Castanera R."/>
            <person name="Culley D."/>
            <person name="Daum C."/>
            <person name="Ezra D."/>
            <person name="Gonzalez J."/>
            <person name="Henrissat B."/>
            <person name="Kuo A."/>
            <person name="Liang C."/>
            <person name="Lipzen A."/>
            <person name="Lutzoni F."/>
            <person name="Magnuson J."/>
            <person name="Mondo S."/>
            <person name="Nolan M."/>
            <person name="Ohm R."/>
            <person name="Pangilinan J."/>
            <person name="Park H.-J."/>
            <person name="Ramirez L."/>
            <person name="Alfaro M."/>
            <person name="Sun H."/>
            <person name="Tritt A."/>
            <person name="Yoshinaga Y."/>
            <person name="Zwiers L.-H."/>
            <person name="Turgeon B."/>
            <person name="Goodwin S."/>
            <person name="Spatafora J."/>
            <person name="Crous P."/>
            <person name="Grigoriev I."/>
        </authorList>
    </citation>
    <scope>NUCLEOTIDE SEQUENCE</scope>
    <source>
        <strain evidence="8">CBS 113818</strain>
    </source>
</reference>
<comment type="subcellular location">
    <subcellularLocation>
        <location evidence="1">Membrane</location>
        <topology evidence="1">Multi-pass membrane protein</topology>
    </subcellularLocation>
</comment>
<feature type="transmembrane region" description="Helical" evidence="6">
    <location>
        <begin position="264"/>
        <end position="284"/>
    </location>
</feature>
<feature type="transmembrane region" description="Helical" evidence="6">
    <location>
        <begin position="296"/>
        <end position="314"/>
    </location>
</feature>
<dbReference type="GO" id="GO:0016020">
    <property type="term" value="C:membrane"/>
    <property type="evidence" value="ECO:0007669"/>
    <property type="project" value="UniProtKB-SubCell"/>
</dbReference>
<feature type="transmembrane region" description="Helical" evidence="6">
    <location>
        <begin position="512"/>
        <end position="531"/>
    </location>
</feature>
<feature type="transmembrane region" description="Helical" evidence="6">
    <location>
        <begin position="104"/>
        <end position="123"/>
    </location>
</feature>
<evidence type="ECO:0000256" key="4">
    <source>
        <dbReference type="ARBA" id="ARBA00023136"/>
    </source>
</evidence>
<accession>A0A6A6ZEL6</accession>
<dbReference type="InterPro" id="IPR020846">
    <property type="entry name" value="MFS_dom"/>
</dbReference>
<organism evidence="8 9">
    <name type="scientific">Ophiobolus disseminans</name>
    <dbReference type="NCBI Taxonomy" id="1469910"/>
    <lineage>
        <taxon>Eukaryota</taxon>
        <taxon>Fungi</taxon>
        <taxon>Dikarya</taxon>
        <taxon>Ascomycota</taxon>
        <taxon>Pezizomycotina</taxon>
        <taxon>Dothideomycetes</taxon>
        <taxon>Pleosporomycetidae</taxon>
        <taxon>Pleosporales</taxon>
        <taxon>Pleosporineae</taxon>
        <taxon>Phaeosphaeriaceae</taxon>
        <taxon>Ophiobolus</taxon>
    </lineage>
</organism>
<feature type="transmembrane region" description="Helical" evidence="6">
    <location>
        <begin position="193"/>
        <end position="216"/>
    </location>
</feature>
<feature type="transmembrane region" description="Helical" evidence="6">
    <location>
        <begin position="425"/>
        <end position="452"/>
    </location>
</feature>
<feature type="transmembrane region" description="Helical" evidence="6">
    <location>
        <begin position="160"/>
        <end position="181"/>
    </location>
</feature>
<feature type="region of interest" description="Disordered" evidence="5">
    <location>
        <begin position="1"/>
        <end position="34"/>
    </location>
</feature>
<feature type="domain" description="Major facilitator superfamily (MFS) profile" evidence="7">
    <location>
        <begin position="69"/>
        <end position="536"/>
    </location>
</feature>
<feature type="transmembrane region" description="Helical" evidence="6">
    <location>
        <begin position="473"/>
        <end position="492"/>
    </location>
</feature>
<evidence type="ECO:0000259" key="7">
    <source>
        <dbReference type="PROSITE" id="PS50850"/>
    </source>
</evidence>
<keyword evidence="4 6" id="KW-0472">Membrane</keyword>
<protein>
    <submittedName>
        <fullName evidence="8">Integral membrane protein</fullName>
    </submittedName>
</protein>
<name>A0A6A6ZEL6_9PLEO</name>
<dbReference type="EMBL" id="MU006244">
    <property type="protein sequence ID" value="KAF2819572.1"/>
    <property type="molecule type" value="Genomic_DNA"/>
</dbReference>
<dbReference type="PANTHER" id="PTHR42718">
    <property type="entry name" value="MAJOR FACILITATOR SUPERFAMILY MULTIDRUG TRANSPORTER MFSC"/>
    <property type="match status" value="1"/>
</dbReference>
<feature type="transmembrane region" description="Helical" evidence="6">
    <location>
        <begin position="135"/>
        <end position="154"/>
    </location>
</feature>
<feature type="transmembrane region" description="Helical" evidence="6">
    <location>
        <begin position="401"/>
        <end position="419"/>
    </location>
</feature>
<gene>
    <name evidence="8" type="ORF">CC86DRAFT_472019</name>
</gene>
<feature type="transmembrane region" description="Helical" evidence="6">
    <location>
        <begin position="67"/>
        <end position="92"/>
    </location>
</feature>
<dbReference type="SUPFAM" id="SSF103473">
    <property type="entry name" value="MFS general substrate transporter"/>
    <property type="match status" value="1"/>
</dbReference>
<keyword evidence="3 6" id="KW-1133">Transmembrane helix</keyword>
<evidence type="ECO:0000256" key="3">
    <source>
        <dbReference type="ARBA" id="ARBA00022989"/>
    </source>
</evidence>
<dbReference type="PROSITE" id="PS50850">
    <property type="entry name" value="MFS"/>
    <property type="match status" value="1"/>
</dbReference>
<evidence type="ECO:0000256" key="2">
    <source>
        <dbReference type="ARBA" id="ARBA00022692"/>
    </source>
</evidence>
<dbReference type="Pfam" id="PF07690">
    <property type="entry name" value="MFS_1"/>
    <property type="match status" value="1"/>
</dbReference>
<dbReference type="GO" id="GO:0022857">
    <property type="term" value="F:transmembrane transporter activity"/>
    <property type="evidence" value="ECO:0007669"/>
    <property type="project" value="InterPro"/>
</dbReference>
<dbReference type="Gene3D" id="1.20.1250.20">
    <property type="entry name" value="MFS general substrate transporter like domains"/>
    <property type="match status" value="2"/>
</dbReference>
<sequence length="542" mass="57615">MMSRTSPSIELVGFPTSTPLSVTQPSSVHTKDDGAQSLAEDDVQPIIAPATIADIEHLEPLNKRTTAIVLITIVCVTMISSMLSGVTTIALPTMARDLNLAPSVLLWPISVYALTCGCTLLLLGSVSDVVGSKPMYLTGCLLQAGFTLACGLAQTGTQLIVFRAFAGVAISFCLPSAVSIITSTFPQGKSRNIAFASMGGGQPIGFSFGLVLGGVFTDTIGWRWGFHICAIINAVVFVAAFLGLPKLAAPQTQVLHRLKTEIDWMGIALGSTSLALLSYCFALISEETHKIREPTTLGLLITAISLIPAFILWVGRQEKLGRPAIIPNSLWRNRIFSVICIGVFITWGVFNAIETYLTLFFQDVQKISALQTSIRFLPAPVSGAIANVVMGLIAHRVRADYAVTIGVSLTTVAALLMGVIQPEWSYWACAFLAVFLNPIGADALFTVSNLVITSVFPSRTQGLAGGVFNTVAQIGKSVGLATSGVIAASITAQSKYHEKESPEALMVGFKAAFWYLFALSCATGGLFVWGLRGIGKVGMKRE</sequence>
<evidence type="ECO:0000313" key="8">
    <source>
        <dbReference type="EMBL" id="KAF2819572.1"/>
    </source>
</evidence>
<feature type="transmembrane region" description="Helical" evidence="6">
    <location>
        <begin position="373"/>
        <end position="394"/>
    </location>
</feature>
<keyword evidence="9" id="KW-1185">Reference proteome</keyword>
<evidence type="ECO:0000256" key="6">
    <source>
        <dbReference type="SAM" id="Phobius"/>
    </source>
</evidence>
<dbReference type="OrthoDB" id="2130629at2759"/>
<proteinExistence type="predicted"/>
<feature type="compositionally biased region" description="Polar residues" evidence="5">
    <location>
        <begin position="15"/>
        <end position="28"/>
    </location>
</feature>
<evidence type="ECO:0000313" key="9">
    <source>
        <dbReference type="Proteomes" id="UP000799424"/>
    </source>
</evidence>
<dbReference type="AlphaFoldDB" id="A0A6A6ZEL6"/>
<dbReference type="PANTHER" id="PTHR42718:SF27">
    <property type="entry name" value="TRANSPORTER, PUTATIVE-RELATED"/>
    <property type="match status" value="1"/>
</dbReference>
<dbReference type="Proteomes" id="UP000799424">
    <property type="component" value="Unassembled WGS sequence"/>
</dbReference>
<feature type="transmembrane region" description="Helical" evidence="6">
    <location>
        <begin position="222"/>
        <end position="244"/>
    </location>
</feature>
<dbReference type="InterPro" id="IPR036259">
    <property type="entry name" value="MFS_trans_sf"/>
</dbReference>
<keyword evidence="2 6" id="KW-0812">Transmembrane</keyword>